<evidence type="ECO:0000259" key="18">
    <source>
        <dbReference type="PROSITE" id="PS51194"/>
    </source>
</evidence>
<dbReference type="PROSITE" id="PS51327">
    <property type="entry name" value="DICER_DSRBF"/>
    <property type="match status" value="1"/>
</dbReference>
<keyword evidence="8" id="KW-0347">Helicase</keyword>
<evidence type="ECO:0000259" key="19">
    <source>
        <dbReference type="PROSITE" id="PS51327"/>
    </source>
</evidence>
<dbReference type="Pfam" id="PF00271">
    <property type="entry name" value="Helicase_C"/>
    <property type="match status" value="1"/>
</dbReference>
<dbReference type="PROSITE" id="PS51194">
    <property type="entry name" value="HELICASE_CTER"/>
    <property type="match status" value="1"/>
</dbReference>
<dbReference type="GO" id="GO:0005737">
    <property type="term" value="C:cytoplasm"/>
    <property type="evidence" value="ECO:0007669"/>
    <property type="project" value="TreeGrafter"/>
</dbReference>
<evidence type="ECO:0000256" key="3">
    <source>
        <dbReference type="ARBA" id="ARBA00022721"/>
    </source>
</evidence>
<dbReference type="Gene3D" id="1.10.1520.10">
    <property type="entry name" value="Ribonuclease III domain"/>
    <property type="match status" value="2"/>
</dbReference>
<gene>
    <name evidence="20" type="ORF">L211DRAFT_850096</name>
</gene>
<dbReference type="InterPro" id="IPR001650">
    <property type="entry name" value="Helicase_C-like"/>
</dbReference>
<evidence type="ECO:0000313" key="20">
    <source>
        <dbReference type="EMBL" id="RPB23077.1"/>
    </source>
</evidence>
<dbReference type="SUPFAM" id="SSF52540">
    <property type="entry name" value="P-loop containing nucleoside triphosphate hydrolases"/>
    <property type="match status" value="1"/>
</dbReference>
<proteinExistence type="predicted"/>
<keyword evidence="13" id="KW-0464">Manganese</keyword>
<dbReference type="InterPro" id="IPR036389">
    <property type="entry name" value="RNase_III_sf"/>
</dbReference>
<dbReference type="PANTHER" id="PTHR14950:SF37">
    <property type="entry name" value="ENDORIBONUCLEASE DICER"/>
    <property type="match status" value="1"/>
</dbReference>
<keyword evidence="6" id="KW-0547">Nucleotide-binding</keyword>
<dbReference type="SMART" id="SM00490">
    <property type="entry name" value="HELICc"/>
    <property type="match status" value="1"/>
</dbReference>
<dbReference type="CDD" id="cd00593">
    <property type="entry name" value="RIBOc"/>
    <property type="match status" value="2"/>
</dbReference>
<feature type="domain" description="Helicase C-terminal" evidence="18">
    <location>
        <begin position="305"/>
        <end position="485"/>
    </location>
</feature>
<dbReference type="GO" id="GO:0050688">
    <property type="term" value="P:regulation of defense response to virus"/>
    <property type="evidence" value="ECO:0007669"/>
    <property type="project" value="UniProtKB-KW"/>
</dbReference>
<evidence type="ECO:0000256" key="9">
    <source>
        <dbReference type="ARBA" id="ARBA00022840"/>
    </source>
</evidence>
<dbReference type="GO" id="GO:0046872">
    <property type="term" value="F:metal ion binding"/>
    <property type="evidence" value="ECO:0007669"/>
    <property type="project" value="UniProtKB-KW"/>
</dbReference>
<keyword evidence="5" id="KW-0677">Repeat</keyword>
<evidence type="ECO:0000256" key="12">
    <source>
        <dbReference type="ARBA" id="ARBA00023118"/>
    </source>
</evidence>
<keyword evidence="7" id="KW-0378">Hydrolase</keyword>
<reference evidence="20 21" key="1">
    <citation type="journal article" date="2018" name="Nat. Ecol. Evol.">
        <title>Pezizomycetes genomes reveal the molecular basis of ectomycorrhizal truffle lifestyle.</title>
        <authorList>
            <person name="Murat C."/>
            <person name="Payen T."/>
            <person name="Noel B."/>
            <person name="Kuo A."/>
            <person name="Morin E."/>
            <person name="Chen J."/>
            <person name="Kohler A."/>
            <person name="Krizsan K."/>
            <person name="Balestrini R."/>
            <person name="Da Silva C."/>
            <person name="Montanini B."/>
            <person name="Hainaut M."/>
            <person name="Levati E."/>
            <person name="Barry K.W."/>
            <person name="Belfiori B."/>
            <person name="Cichocki N."/>
            <person name="Clum A."/>
            <person name="Dockter R.B."/>
            <person name="Fauchery L."/>
            <person name="Guy J."/>
            <person name="Iotti M."/>
            <person name="Le Tacon F."/>
            <person name="Lindquist E.A."/>
            <person name="Lipzen A."/>
            <person name="Malagnac F."/>
            <person name="Mello A."/>
            <person name="Molinier V."/>
            <person name="Miyauchi S."/>
            <person name="Poulain J."/>
            <person name="Riccioni C."/>
            <person name="Rubini A."/>
            <person name="Sitrit Y."/>
            <person name="Splivallo R."/>
            <person name="Traeger S."/>
            <person name="Wang M."/>
            <person name="Zifcakova L."/>
            <person name="Wipf D."/>
            <person name="Zambonelli A."/>
            <person name="Paolocci F."/>
            <person name="Nowrousian M."/>
            <person name="Ottonello S."/>
            <person name="Baldrian P."/>
            <person name="Spatafora J.W."/>
            <person name="Henrissat B."/>
            <person name="Nagy L.G."/>
            <person name="Aury J.M."/>
            <person name="Wincker P."/>
            <person name="Grigoriev I.V."/>
            <person name="Bonfante P."/>
            <person name="Martin F.M."/>
        </authorList>
    </citation>
    <scope>NUCLEOTIDE SEQUENCE [LARGE SCALE GENOMIC DNA]</scope>
    <source>
        <strain evidence="20 21">ATCC MYA-4762</strain>
    </source>
</reference>
<dbReference type="InterPro" id="IPR000999">
    <property type="entry name" value="RNase_III_dom"/>
</dbReference>
<evidence type="ECO:0000256" key="5">
    <source>
        <dbReference type="ARBA" id="ARBA00022737"/>
    </source>
</evidence>
<feature type="compositionally biased region" description="Acidic residues" evidence="16">
    <location>
        <begin position="1400"/>
        <end position="1410"/>
    </location>
</feature>
<dbReference type="SUPFAM" id="SSF69065">
    <property type="entry name" value="RNase III domain-like"/>
    <property type="match status" value="2"/>
</dbReference>
<dbReference type="PROSITE" id="PS50142">
    <property type="entry name" value="RNASE_3_2"/>
    <property type="match status" value="2"/>
</dbReference>
<feature type="domain" description="RNase III" evidence="17">
    <location>
        <begin position="900"/>
        <end position="1024"/>
    </location>
</feature>
<dbReference type="GO" id="GO:0004525">
    <property type="term" value="F:ribonuclease III activity"/>
    <property type="evidence" value="ECO:0007669"/>
    <property type="project" value="InterPro"/>
</dbReference>
<keyword evidence="3" id="KW-0930">Antiviral protein</keyword>
<dbReference type="InterPro" id="IPR038248">
    <property type="entry name" value="Dicer_dimer_sf"/>
</dbReference>
<evidence type="ECO:0000256" key="15">
    <source>
        <dbReference type="PROSITE-ProRule" id="PRU00657"/>
    </source>
</evidence>
<comment type="function">
    <text evidence="14">Dicer-like endonuclease involved in cleaving double-stranded RNA in the RNA interference (RNAi) pathway. Produces 21 to 25 bp dsRNAs (siRNAs) which target the selective destruction of homologous RNAs leading to sequence-specific suppression of gene expression, called post-transcriptional gene silencing (PTGS). Part of a broad host defense response against viral infection and transposons.</text>
</comment>
<keyword evidence="4" id="KW-0479">Metal-binding</keyword>
<dbReference type="PANTHER" id="PTHR14950">
    <property type="entry name" value="DICER-RELATED"/>
    <property type="match status" value="1"/>
</dbReference>
<evidence type="ECO:0000256" key="1">
    <source>
        <dbReference type="ARBA" id="ARBA00001936"/>
    </source>
</evidence>
<dbReference type="GO" id="GO:0005524">
    <property type="term" value="F:ATP binding"/>
    <property type="evidence" value="ECO:0007669"/>
    <property type="project" value="UniProtKB-KW"/>
</dbReference>
<protein>
    <recommendedName>
        <fullName evidence="22">Dicer-like protein 2</fullName>
    </recommendedName>
</protein>
<evidence type="ECO:0000256" key="7">
    <source>
        <dbReference type="ARBA" id="ARBA00022801"/>
    </source>
</evidence>
<comment type="cofactor">
    <cofactor evidence="1">
        <name>Mn(2+)</name>
        <dbReference type="ChEBI" id="CHEBI:29035"/>
    </cofactor>
</comment>
<comment type="cofactor">
    <cofactor evidence="2">
        <name>Mg(2+)</name>
        <dbReference type="ChEBI" id="CHEBI:18420"/>
    </cofactor>
</comment>
<dbReference type="InParanoid" id="A0A3N4LJI3"/>
<dbReference type="FunFam" id="1.10.1520.10:FF:000032">
    <property type="entry name" value="Dicer-like protein 2"/>
    <property type="match status" value="1"/>
</dbReference>
<dbReference type="GO" id="GO:0005634">
    <property type="term" value="C:nucleus"/>
    <property type="evidence" value="ECO:0007669"/>
    <property type="project" value="TreeGrafter"/>
</dbReference>
<feature type="region of interest" description="Disordered" evidence="16">
    <location>
        <begin position="1392"/>
        <end position="1417"/>
    </location>
</feature>
<keyword evidence="10" id="KW-0460">Magnesium</keyword>
<dbReference type="GO" id="GO:0004386">
    <property type="term" value="F:helicase activity"/>
    <property type="evidence" value="ECO:0007669"/>
    <property type="project" value="UniProtKB-KW"/>
</dbReference>
<feature type="domain" description="Dicer dsRNA-binding fold" evidence="19">
    <location>
        <begin position="511"/>
        <end position="607"/>
    </location>
</feature>
<evidence type="ECO:0000256" key="11">
    <source>
        <dbReference type="ARBA" id="ARBA00022884"/>
    </source>
</evidence>
<accession>A0A3N4LJI3</accession>
<keyword evidence="12" id="KW-0051">Antiviral defense</keyword>
<dbReference type="SMART" id="SM00535">
    <property type="entry name" value="RIBOc"/>
    <property type="match status" value="2"/>
</dbReference>
<evidence type="ECO:0008006" key="22">
    <source>
        <dbReference type="Google" id="ProtNLM"/>
    </source>
</evidence>
<evidence type="ECO:0000256" key="2">
    <source>
        <dbReference type="ARBA" id="ARBA00001946"/>
    </source>
</evidence>
<evidence type="ECO:0000256" key="10">
    <source>
        <dbReference type="ARBA" id="ARBA00022842"/>
    </source>
</evidence>
<dbReference type="InterPro" id="IPR027417">
    <property type="entry name" value="P-loop_NTPase"/>
</dbReference>
<keyword evidence="11 15" id="KW-0694">RNA-binding</keyword>
<dbReference type="GO" id="GO:0030422">
    <property type="term" value="P:siRNA processing"/>
    <property type="evidence" value="ECO:0007669"/>
    <property type="project" value="TreeGrafter"/>
</dbReference>
<dbReference type="Gene3D" id="3.30.160.380">
    <property type="entry name" value="Dicer dimerisation domain"/>
    <property type="match status" value="1"/>
</dbReference>
<dbReference type="GO" id="GO:0003723">
    <property type="term" value="F:RNA binding"/>
    <property type="evidence" value="ECO:0007669"/>
    <property type="project" value="UniProtKB-UniRule"/>
</dbReference>
<dbReference type="GO" id="GO:0051607">
    <property type="term" value="P:defense response to virus"/>
    <property type="evidence" value="ECO:0007669"/>
    <property type="project" value="UniProtKB-KW"/>
</dbReference>
<dbReference type="OrthoDB" id="416741at2759"/>
<dbReference type="STRING" id="1051890.A0A3N4LJI3"/>
<dbReference type="Pfam" id="PF00636">
    <property type="entry name" value="Ribonuclease_3"/>
    <property type="match status" value="2"/>
</dbReference>
<sequence>MKLRIALLIRHLGEQQFSVLQAQLPPVPMKLLSGNDRVEKWNSEIWDAILASGDESTKVRVVILLDALTHGFVSMDDLSLIVFDEAHHCIYDHPANRIMKNFYHPRVEHDEYLPAILGLTASPLFNGAVDQLPVIESNLNAICRTPTTQRAALNQHSRLPNLHIETYSPIEILNSRPSLSYTSLVEAYGNMDIENDPYIQSLSRESEKDERQYQKVLTSGSYPMQQMKALVNKCAHVCEEYGSWPVDFYINIVINRYMQLVRDRGDEFVDWLDEEKTYLKDILSEVDTYELSDASMMEPGSLSPKMEKLIEVLVEEYEADMARGEQSFSGIIFVEQRVGVSVVAEILSRHPKTKNIFKCGTLVGSSQNPARAAKNLTELVDPKRTDPILADFRAGKKNLIVATSVAEEGLDVQACHLVVCCYMQQTKKSYVQMRGRARRKNSTYVLMFPDEDTGRVKLQELKKWEKEMLEAYQDETRKLREREETELEDEVAVPEKYYIAETKALLTYDSSISHLHHFCAVIPHSQHMDFRPEFYPYQERAPVKVWTAELTLPACIPPELRKFKAKYLWENEKMAERDVAFQAYTTLHKKGLVDNHLMPLPTKDQDVEMDDIAKKTSTEAVPLQMDPFERNWERNESGEVKTYISEIYIRWESGERVQMNMILPFACPRMGNFDLWWTRSEPVRVMVNDKNTPTYLTSTQFKKAQEDTYTLFSTVLPGRIEKNRLDFSYLFTLDDGVSSERISGMDILQAWDSESTKSEVGIVRDITQVGKLYLFKAWNYEATIPQEEMEKRYPTRERLPNTPLLEVTPVTKRRNFSQRCMNRSEAEVEEEERARIRESKSTFLLPQATTFDRLPWRVERSTLLIPCILRRLEIYAIAKELQDTVMAPVGFKYLPHIVTAITASSAGEETDYQRYELLGDSVLKFLVGIQLLTDYPLWHEGYLSGKKDRSVANSKLTQESMRLKMSRFIITNHFSPLKWKAKYLPTESLRGSKPEAERGGRDLSSKVLADVVESLIGAAYLEGSFDKALKVAQIFGLGMKWDTLENRVDTLYERATPPEGMHFPPHLHNLEKLLGYTFNQKSLLLEAITHPSLNTDNFFVSYQRMEFLGDSVLDMAIVDRLFLHEKRFSHADMHLYKSASVNEYFLGFLCLNQFVTVEDEEKETHVDRRTGVVTLISKDKHHHLFRFLRHSNFEVAKMQETAYRHYLRLREDILAALQRGKDFPWTLLAGVNAEKFFSDMIESLLGAIFIDSHGSFDVVNAIIEKLGIYTILDRLLQDSVNPLQPIQKLGIYAAQNMNQARTKYVQNVDGGQYVCEVMINEEVIVRVAGGVSKQEVQIRAAEMAYTLLVEREGREGKSEEKYMTLRNEETEQEMDVEMNAVEQIMEVMEGKGKESAVIGNEEEDEAEAEDINGIYSM</sequence>
<dbReference type="Gene3D" id="3.40.50.300">
    <property type="entry name" value="P-loop containing nucleotide triphosphate hydrolases"/>
    <property type="match status" value="2"/>
</dbReference>
<evidence type="ECO:0000256" key="13">
    <source>
        <dbReference type="ARBA" id="ARBA00023211"/>
    </source>
</evidence>
<feature type="domain" description="RNase III" evidence="17">
    <location>
        <begin position="1067"/>
        <end position="1253"/>
    </location>
</feature>
<name>A0A3N4LJI3_9PEZI</name>
<evidence type="ECO:0000256" key="8">
    <source>
        <dbReference type="ARBA" id="ARBA00022806"/>
    </source>
</evidence>
<keyword evidence="9" id="KW-0067">ATP-binding</keyword>
<evidence type="ECO:0000256" key="4">
    <source>
        <dbReference type="ARBA" id="ARBA00022723"/>
    </source>
</evidence>
<dbReference type="Pfam" id="PF03368">
    <property type="entry name" value="Dicer_dimer"/>
    <property type="match status" value="1"/>
</dbReference>
<keyword evidence="21" id="KW-1185">Reference proteome</keyword>
<evidence type="ECO:0000259" key="17">
    <source>
        <dbReference type="PROSITE" id="PS50142"/>
    </source>
</evidence>
<evidence type="ECO:0000256" key="6">
    <source>
        <dbReference type="ARBA" id="ARBA00022741"/>
    </source>
</evidence>
<evidence type="ECO:0000313" key="21">
    <source>
        <dbReference type="Proteomes" id="UP000267821"/>
    </source>
</evidence>
<dbReference type="Proteomes" id="UP000267821">
    <property type="component" value="Unassembled WGS sequence"/>
</dbReference>
<dbReference type="InterPro" id="IPR005034">
    <property type="entry name" value="Dicer_dimerisation"/>
</dbReference>
<dbReference type="PROSITE" id="PS00517">
    <property type="entry name" value="RNASE_3_1"/>
    <property type="match status" value="1"/>
</dbReference>
<evidence type="ECO:0000256" key="14">
    <source>
        <dbReference type="ARBA" id="ARBA00025403"/>
    </source>
</evidence>
<organism evidence="20 21">
    <name type="scientific">Terfezia boudieri ATCC MYA-4762</name>
    <dbReference type="NCBI Taxonomy" id="1051890"/>
    <lineage>
        <taxon>Eukaryota</taxon>
        <taxon>Fungi</taxon>
        <taxon>Dikarya</taxon>
        <taxon>Ascomycota</taxon>
        <taxon>Pezizomycotina</taxon>
        <taxon>Pezizomycetes</taxon>
        <taxon>Pezizales</taxon>
        <taxon>Pezizaceae</taxon>
        <taxon>Terfezia</taxon>
    </lineage>
</organism>
<evidence type="ECO:0000256" key="16">
    <source>
        <dbReference type="SAM" id="MobiDB-lite"/>
    </source>
</evidence>
<dbReference type="EMBL" id="ML121548">
    <property type="protein sequence ID" value="RPB23077.1"/>
    <property type="molecule type" value="Genomic_DNA"/>
</dbReference>